<evidence type="ECO:0000313" key="4">
    <source>
        <dbReference type="EMBL" id="UNY99962.1"/>
    </source>
</evidence>
<reference evidence="4 5" key="1">
    <citation type="journal article" date="2018" name="Int. J. Syst. Evol. Microbiol.">
        <title>Zhouia spongiae sp. nov., isolated from a marine sponge.</title>
        <authorList>
            <person name="Zhuang L."/>
            <person name="Lin B."/>
            <person name="Qin F."/>
            <person name="Luo L."/>
        </authorList>
    </citation>
    <scope>NUCLEOTIDE SEQUENCE [LARGE SCALE GENOMIC DNA]</scope>
    <source>
        <strain evidence="4 5">HN-Y44</strain>
    </source>
</reference>
<dbReference type="InterPro" id="IPR052362">
    <property type="entry name" value="HTH-GbsR_regulator"/>
</dbReference>
<organism evidence="4 5">
    <name type="scientific">Zhouia spongiae</name>
    <dbReference type="NCBI Taxonomy" id="2202721"/>
    <lineage>
        <taxon>Bacteria</taxon>
        <taxon>Pseudomonadati</taxon>
        <taxon>Bacteroidota</taxon>
        <taxon>Flavobacteriia</taxon>
        <taxon>Flavobacteriales</taxon>
        <taxon>Flavobacteriaceae</taxon>
        <taxon>Zhouia</taxon>
    </lineage>
</organism>
<evidence type="ECO:0000313" key="5">
    <source>
        <dbReference type="Proteomes" id="UP000829476"/>
    </source>
</evidence>
<accession>A0ABY3YQW6</accession>
<keyword evidence="1" id="KW-0805">Transcription regulation</keyword>
<dbReference type="Proteomes" id="UP000829476">
    <property type="component" value="Chromosome"/>
</dbReference>
<sequence length="170" mass="19708">MLTESLLEEKKELIEELGVYFENSEDMPPLSARIFSLLVLSEFSGVTFDTIVESLGASKSSTSTNLQLLQSSGIVCYCTRPGDRKRYFKVDTHHIINRLDKKIEMWEKERKLHLKVSNFKMRLHKQQNTYSDKLPGIQYANNYSVFIEDVIKNLIRLKEKTSALINEQQS</sequence>
<keyword evidence="3" id="KW-0804">Transcription</keyword>
<dbReference type="PANTHER" id="PTHR38465">
    <property type="entry name" value="HTH-TYPE TRANSCRIPTIONAL REGULATOR MJ1563-RELATED"/>
    <property type="match status" value="1"/>
</dbReference>
<evidence type="ECO:0000256" key="2">
    <source>
        <dbReference type="ARBA" id="ARBA00023125"/>
    </source>
</evidence>
<gene>
    <name evidence="4" type="ORF">MQE36_06335</name>
</gene>
<dbReference type="PANTHER" id="PTHR38465:SF1">
    <property type="entry name" value="HTH-TYPE TRANSCRIPTIONAL REGULATOR MJ1563-RELATED"/>
    <property type="match status" value="1"/>
</dbReference>
<dbReference type="InterPro" id="IPR036388">
    <property type="entry name" value="WH-like_DNA-bd_sf"/>
</dbReference>
<dbReference type="EMBL" id="CP094326">
    <property type="protein sequence ID" value="UNY99962.1"/>
    <property type="molecule type" value="Genomic_DNA"/>
</dbReference>
<evidence type="ECO:0000256" key="3">
    <source>
        <dbReference type="ARBA" id="ARBA00023163"/>
    </source>
</evidence>
<dbReference type="Gene3D" id="1.10.10.10">
    <property type="entry name" value="Winged helix-like DNA-binding domain superfamily/Winged helix DNA-binding domain"/>
    <property type="match status" value="1"/>
</dbReference>
<proteinExistence type="predicted"/>
<evidence type="ECO:0000256" key="1">
    <source>
        <dbReference type="ARBA" id="ARBA00023015"/>
    </source>
</evidence>
<keyword evidence="2" id="KW-0238">DNA-binding</keyword>
<dbReference type="SUPFAM" id="SSF46785">
    <property type="entry name" value="Winged helix' DNA-binding domain"/>
    <property type="match status" value="1"/>
</dbReference>
<dbReference type="InterPro" id="IPR036390">
    <property type="entry name" value="WH_DNA-bd_sf"/>
</dbReference>
<name>A0ABY3YQW6_9FLAO</name>
<protein>
    <submittedName>
        <fullName evidence="4">MarR family transcriptional regulator</fullName>
    </submittedName>
</protein>
<dbReference type="RefSeq" id="WP_242938330.1">
    <property type="nucleotide sequence ID" value="NZ_CP094326.1"/>
</dbReference>
<keyword evidence="5" id="KW-1185">Reference proteome</keyword>